<dbReference type="RefSeq" id="WP_206744505.1">
    <property type="nucleotide sequence ID" value="NZ_MSYM01000020.1"/>
</dbReference>
<keyword evidence="2" id="KW-1185">Reference proteome</keyword>
<evidence type="ECO:0000313" key="2">
    <source>
        <dbReference type="Proteomes" id="UP000185911"/>
    </source>
</evidence>
<evidence type="ECO:0000313" key="1">
    <source>
        <dbReference type="EMBL" id="OLP04514.1"/>
    </source>
</evidence>
<comment type="caution">
    <text evidence="1">The sequence shown here is derived from an EMBL/GenBank/DDBJ whole genome shotgun (WGS) entry which is preliminary data.</text>
</comment>
<protein>
    <submittedName>
        <fullName evidence="1">Uncharacterized protein</fullName>
    </submittedName>
</protein>
<accession>A0A1Q8Y954</accession>
<proteinExistence type="predicted"/>
<sequence length="51" mass="5980">MADRQVADEAFRTHFVEPFAMQILIDRGLCFRGDMQADFYQRITEREAAIV</sequence>
<dbReference type="Proteomes" id="UP000185911">
    <property type="component" value="Unassembled WGS sequence"/>
</dbReference>
<dbReference type="EMBL" id="MSYM01000020">
    <property type="protein sequence ID" value="OLP04514.1"/>
    <property type="molecule type" value="Genomic_DNA"/>
</dbReference>
<name>A0A1Q8Y954_9BURK</name>
<reference evidence="1 2" key="1">
    <citation type="submission" date="2017-01" db="EMBL/GenBank/DDBJ databases">
        <title>Genome sequence of Rhodoferax antarcticus ANT.BR, a psychrophilic purple nonsulfur bacterium from an Antarctic microbial mat.</title>
        <authorList>
            <person name="Baker J."/>
            <person name="Riester C."/>
            <person name="Skinner B."/>
            <person name="Newell A."/>
            <person name="Swingley W."/>
            <person name="Madigan M."/>
            <person name="Jung D."/>
            <person name="Asao M."/>
            <person name="Chen M."/>
            <person name="Loughlin P."/>
            <person name="Pan H."/>
            <person name="Lin S."/>
            <person name="Li N."/>
            <person name="Shaw J."/>
            <person name="Prado M."/>
            <person name="Sherman C."/>
            <person name="Li X."/>
            <person name="Tang J."/>
            <person name="Blankenship R."/>
            <person name="Zhao T."/>
            <person name="Touchman J."/>
            <person name="Sattley M."/>
        </authorList>
    </citation>
    <scope>NUCLEOTIDE SEQUENCE [LARGE SCALE GENOMIC DNA]</scope>
    <source>
        <strain evidence="1 2">ANT.BR</strain>
    </source>
</reference>
<organism evidence="1 2">
    <name type="scientific">Rhodoferax antarcticus ANT.BR</name>
    <dbReference type="NCBI Taxonomy" id="1111071"/>
    <lineage>
        <taxon>Bacteria</taxon>
        <taxon>Pseudomonadati</taxon>
        <taxon>Pseudomonadota</taxon>
        <taxon>Betaproteobacteria</taxon>
        <taxon>Burkholderiales</taxon>
        <taxon>Comamonadaceae</taxon>
        <taxon>Rhodoferax</taxon>
    </lineage>
</organism>
<gene>
    <name evidence="1" type="ORF">BLL52_4236</name>
</gene>
<dbReference type="AlphaFoldDB" id="A0A1Q8Y954"/>